<gene>
    <name evidence="1" type="ORF">LVIROSA_LOCUS36900</name>
</gene>
<keyword evidence="2" id="KW-1185">Reference proteome</keyword>
<dbReference type="Proteomes" id="UP001157418">
    <property type="component" value="Unassembled WGS sequence"/>
</dbReference>
<comment type="caution">
    <text evidence="1">The sequence shown here is derived from an EMBL/GenBank/DDBJ whole genome shotgun (WGS) entry which is preliminary data.</text>
</comment>
<sequence>MPTTLACHVISDSAISPNQLKGDRVLSFSYLCQKLKTWGASSGYCLFGSRLHINDDMSHISEFKKTIADMDLNVESSISTAQLNTDIVVAKA</sequence>
<organism evidence="1 2">
    <name type="scientific">Lactuca virosa</name>
    <dbReference type="NCBI Taxonomy" id="75947"/>
    <lineage>
        <taxon>Eukaryota</taxon>
        <taxon>Viridiplantae</taxon>
        <taxon>Streptophyta</taxon>
        <taxon>Embryophyta</taxon>
        <taxon>Tracheophyta</taxon>
        <taxon>Spermatophyta</taxon>
        <taxon>Magnoliopsida</taxon>
        <taxon>eudicotyledons</taxon>
        <taxon>Gunneridae</taxon>
        <taxon>Pentapetalae</taxon>
        <taxon>asterids</taxon>
        <taxon>campanulids</taxon>
        <taxon>Asterales</taxon>
        <taxon>Asteraceae</taxon>
        <taxon>Cichorioideae</taxon>
        <taxon>Cichorieae</taxon>
        <taxon>Lactucinae</taxon>
        <taxon>Lactuca</taxon>
    </lineage>
</organism>
<dbReference type="AlphaFoldDB" id="A0AAU9PPU4"/>
<name>A0AAU9PPU4_9ASTR</name>
<dbReference type="EMBL" id="CAKMRJ010005745">
    <property type="protein sequence ID" value="CAH1451545.1"/>
    <property type="molecule type" value="Genomic_DNA"/>
</dbReference>
<accession>A0AAU9PPU4</accession>
<protein>
    <submittedName>
        <fullName evidence="1">Uncharacterized protein</fullName>
    </submittedName>
</protein>
<evidence type="ECO:0000313" key="2">
    <source>
        <dbReference type="Proteomes" id="UP001157418"/>
    </source>
</evidence>
<evidence type="ECO:0000313" key="1">
    <source>
        <dbReference type="EMBL" id="CAH1451545.1"/>
    </source>
</evidence>
<reference evidence="1 2" key="1">
    <citation type="submission" date="2022-01" db="EMBL/GenBank/DDBJ databases">
        <authorList>
            <person name="Xiong W."/>
            <person name="Schranz E."/>
        </authorList>
    </citation>
    <scope>NUCLEOTIDE SEQUENCE [LARGE SCALE GENOMIC DNA]</scope>
</reference>
<proteinExistence type="predicted"/>